<dbReference type="SUPFAM" id="SSF53955">
    <property type="entry name" value="Lysozyme-like"/>
    <property type="match status" value="1"/>
</dbReference>
<name>A0ABU7LTC4_9PROT</name>
<organism evidence="1 2">
    <name type="scientific">Hyphobacterium lacteum</name>
    <dbReference type="NCBI Taxonomy" id="3116575"/>
    <lineage>
        <taxon>Bacteria</taxon>
        <taxon>Pseudomonadati</taxon>
        <taxon>Pseudomonadota</taxon>
        <taxon>Alphaproteobacteria</taxon>
        <taxon>Maricaulales</taxon>
        <taxon>Maricaulaceae</taxon>
        <taxon>Hyphobacterium</taxon>
    </lineage>
</organism>
<dbReference type="Gene3D" id="1.10.530.10">
    <property type="match status" value="1"/>
</dbReference>
<keyword evidence="2" id="KW-1185">Reference proteome</keyword>
<dbReference type="RefSeq" id="WP_330199841.1">
    <property type="nucleotide sequence ID" value="NZ_JAZDRP010000009.1"/>
</dbReference>
<comment type="caution">
    <text evidence="1">The sequence shown here is derived from an EMBL/GenBank/DDBJ whole genome shotgun (WGS) entry which is preliminary data.</text>
</comment>
<evidence type="ECO:0008006" key="3">
    <source>
        <dbReference type="Google" id="ProtNLM"/>
    </source>
</evidence>
<reference evidence="1 2" key="1">
    <citation type="submission" date="2024-01" db="EMBL/GenBank/DDBJ databases">
        <title>Hyphobacterium bacterium isolated from marine sediment.</title>
        <authorList>
            <person name="Zhao S."/>
        </authorList>
    </citation>
    <scope>NUCLEOTIDE SEQUENCE [LARGE SCALE GENOMIC DNA]</scope>
    <source>
        <strain evidence="2">HN65</strain>
    </source>
</reference>
<evidence type="ECO:0000313" key="1">
    <source>
        <dbReference type="EMBL" id="MEE2527178.1"/>
    </source>
</evidence>
<dbReference type="InterPro" id="IPR023346">
    <property type="entry name" value="Lysozyme-like_dom_sf"/>
</dbReference>
<evidence type="ECO:0000313" key="2">
    <source>
        <dbReference type="Proteomes" id="UP001354971"/>
    </source>
</evidence>
<accession>A0ABU7LTC4</accession>
<sequence length="267" mass="28433">MSTISPAAESTHALIARASRETGADFDFMVRTAARESNFDPNARASTSSAAGMYQFLEQTWLAMMQRHGGDHGLGREAGMIEQTESGRFSVSDPAQRQRILDMRFNADIAARMAGELAAENASILESRIGRQPTSGELYAAHFLGAGGASELINAASQTPSVRADQLFPAAAAANRNVFYEGGQPRNVRDVLAGLTREEAVSIPSRDVPANTLPQRSLRFESPTLDQAAPFLSRRIGLAGTGETLSPAVVAILASLDAPGGRDERES</sequence>
<gene>
    <name evidence="1" type="ORF">V0U79_12445</name>
</gene>
<proteinExistence type="predicted"/>
<dbReference type="EMBL" id="JAZDRP010000009">
    <property type="protein sequence ID" value="MEE2527178.1"/>
    <property type="molecule type" value="Genomic_DNA"/>
</dbReference>
<protein>
    <recommendedName>
        <fullName evidence="3">Lytic transglycosylase</fullName>
    </recommendedName>
</protein>
<dbReference type="Proteomes" id="UP001354971">
    <property type="component" value="Unassembled WGS sequence"/>
</dbReference>